<keyword evidence="2" id="KW-1185">Reference proteome</keyword>
<organism evidence="1 2">
    <name type="scientific">Melastoma candidum</name>
    <dbReference type="NCBI Taxonomy" id="119954"/>
    <lineage>
        <taxon>Eukaryota</taxon>
        <taxon>Viridiplantae</taxon>
        <taxon>Streptophyta</taxon>
        <taxon>Embryophyta</taxon>
        <taxon>Tracheophyta</taxon>
        <taxon>Spermatophyta</taxon>
        <taxon>Magnoliopsida</taxon>
        <taxon>eudicotyledons</taxon>
        <taxon>Gunneridae</taxon>
        <taxon>Pentapetalae</taxon>
        <taxon>rosids</taxon>
        <taxon>malvids</taxon>
        <taxon>Myrtales</taxon>
        <taxon>Melastomataceae</taxon>
        <taxon>Melastomatoideae</taxon>
        <taxon>Melastomateae</taxon>
        <taxon>Melastoma</taxon>
    </lineage>
</organism>
<name>A0ACB9MA48_9MYRT</name>
<dbReference type="Proteomes" id="UP001057402">
    <property type="component" value="Chromosome 10"/>
</dbReference>
<protein>
    <submittedName>
        <fullName evidence="1">Uncharacterized protein</fullName>
    </submittedName>
</protein>
<accession>A0ACB9MA48</accession>
<dbReference type="EMBL" id="CM042889">
    <property type="protein sequence ID" value="KAI4321087.1"/>
    <property type="molecule type" value="Genomic_DNA"/>
</dbReference>
<comment type="caution">
    <text evidence="1">The sequence shown here is derived from an EMBL/GenBank/DDBJ whole genome shotgun (WGS) entry which is preliminary data.</text>
</comment>
<evidence type="ECO:0000313" key="2">
    <source>
        <dbReference type="Proteomes" id="UP001057402"/>
    </source>
</evidence>
<proteinExistence type="predicted"/>
<gene>
    <name evidence="1" type="ORF">MLD38_034508</name>
</gene>
<evidence type="ECO:0000313" key="1">
    <source>
        <dbReference type="EMBL" id="KAI4321087.1"/>
    </source>
</evidence>
<sequence>MASDDDRDRDSLSFVDFPDDVQLSILSFLSPSQLAIFCCTSKRFYSLYSSPDSPLWSSLCRRRFSPITRLDGWGRGLIPSKLLYSALSDLDSLTGFWRPCGNGDGLVDAHVPSLMLVEWGPSFLLGSRVYPSREGSYDVVKSPFLWMFLSERGRRLSFVDTKGRGIDPEKAFMDLVDGESGLVAVNVSSLGCKHLLVEDSEEPTRRSDGISSSGSSSGGSFVGDDGEEGSGDDVAEAMAGSLDLYMKEMYQHFANRMSPGSRGVWRRQRRRERERKKKRFDELHFVRIENCSPVVSRPFQGLWKGISSNLKLGFYLVTYDDFGRVACHKVGEPNSSSPGFTPVLWIAAPTSQELKFSSEEAHFSDSWTNLPLLMSPNNPQNHPLVENEVVCHVLPVNAPNNAVLPIMDGPSFARFPSSDGKMWQHMDGTLGFGFLKDSLIIDLKHVTQDGSLLDLVTSPGD</sequence>
<reference evidence="2" key="1">
    <citation type="journal article" date="2023" name="Front. Plant Sci.">
        <title>Chromosomal-level genome assembly of Melastoma candidum provides insights into trichome evolution.</title>
        <authorList>
            <person name="Zhong Y."/>
            <person name="Wu W."/>
            <person name="Sun C."/>
            <person name="Zou P."/>
            <person name="Liu Y."/>
            <person name="Dai S."/>
            <person name="Zhou R."/>
        </authorList>
    </citation>
    <scope>NUCLEOTIDE SEQUENCE [LARGE SCALE GENOMIC DNA]</scope>
</reference>